<dbReference type="EC" id="3.5.3.11" evidence="5"/>
<dbReference type="OrthoDB" id="9789727at2"/>
<evidence type="ECO:0000313" key="5">
    <source>
        <dbReference type="EMBL" id="AWV88881.1"/>
    </source>
</evidence>
<dbReference type="PIRSF" id="PIRSF036979">
    <property type="entry name" value="Arginase"/>
    <property type="match status" value="1"/>
</dbReference>
<feature type="binding site" evidence="4">
    <location>
        <position position="144"/>
    </location>
    <ligand>
        <name>Mn(2+)</name>
        <dbReference type="ChEBI" id="CHEBI:29035"/>
        <label>1</label>
    </ligand>
</feature>
<dbReference type="EMBL" id="CP030032">
    <property type="protein sequence ID" value="AWV88881.1"/>
    <property type="molecule type" value="Genomic_DNA"/>
</dbReference>
<proteinExistence type="inferred from homology"/>
<evidence type="ECO:0000256" key="4">
    <source>
        <dbReference type="PIRSR" id="PIRSR036979-1"/>
    </source>
</evidence>
<dbReference type="NCBIfam" id="TIGR01230">
    <property type="entry name" value="agmatinase"/>
    <property type="match status" value="1"/>
</dbReference>
<feature type="binding site" evidence="4">
    <location>
        <position position="146"/>
    </location>
    <ligand>
        <name>Mn(2+)</name>
        <dbReference type="ChEBI" id="CHEBI:29035"/>
        <label>1</label>
    </ligand>
</feature>
<reference evidence="5 6" key="1">
    <citation type="submission" date="2018-06" db="EMBL/GenBank/DDBJ databases">
        <title>Lujinxingia sediminis gen. nov. sp. nov., a new facultative anaerobic member of the class Deltaproteobacteria, and proposal of Lujinxingaceae fam. nov.</title>
        <authorList>
            <person name="Guo L.-Y."/>
            <person name="Li C.-M."/>
            <person name="Wang S."/>
            <person name="Du Z.-J."/>
        </authorList>
    </citation>
    <scope>NUCLEOTIDE SEQUENCE [LARGE SCALE GENOMIC DNA]</scope>
    <source>
        <strain evidence="5 6">FA350</strain>
    </source>
</reference>
<feature type="binding site" evidence="4">
    <location>
        <position position="231"/>
    </location>
    <ligand>
        <name>Mn(2+)</name>
        <dbReference type="ChEBI" id="CHEBI:29035"/>
        <label>1</label>
    </ligand>
</feature>
<protein>
    <submittedName>
        <fullName evidence="5">Agmatinase</fullName>
        <ecNumber evidence="5">3.5.3.11</ecNumber>
    </submittedName>
</protein>
<feature type="binding site" evidence="4">
    <location>
        <position position="229"/>
    </location>
    <ligand>
        <name>Mn(2+)</name>
        <dbReference type="ChEBI" id="CHEBI:29035"/>
        <label>1</label>
    </ligand>
</feature>
<dbReference type="InterPro" id="IPR006035">
    <property type="entry name" value="Ureohydrolase"/>
</dbReference>
<evidence type="ECO:0000256" key="1">
    <source>
        <dbReference type="ARBA" id="ARBA00009227"/>
    </source>
</evidence>
<organism evidence="5 6">
    <name type="scientific">Bradymonas sediminis</name>
    <dbReference type="NCBI Taxonomy" id="1548548"/>
    <lineage>
        <taxon>Bacteria</taxon>
        <taxon>Deltaproteobacteria</taxon>
        <taxon>Bradymonadales</taxon>
        <taxon>Bradymonadaceae</taxon>
        <taxon>Bradymonas</taxon>
    </lineage>
</organism>
<keyword evidence="2 4" id="KW-0479">Metal-binding</keyword>
<keyword evidence="4" id="KW-0464">Manganese</keyword>
<dbReference type="PROSITE" id="PS01053">
    <property type="entry name" value="ARGINASE_1"/>
    <property type="match status" value="1"/>
</dbReference>
<dbReference type="InterPro" id="IPR005925">
    <property type="entry name" value="Agmatinase-rel"/>
</dbReference>
<dbReference type="GO" id="GO:0008783">
    <property type="term" value="F:agmatinase activity"/>
    <property type="evidence" value="ECO:0007669"/>
    <property type="project" value="UniProtKB-EC"/>
</dbReference>
<sequence>MNRLSFADLSFGDDSAPLYISAARAVEFEPGTAVVFGAAYDGTTSFRPGTRFGPDAIRRVSDGLETYSPTQHADLEDAAILDAGNLDLPFGSPEPAVDRVAEAVSEILSRGGRPVMLGGEHSLTAGAVRGALEQHPDLVVVQLDAHADLRADYLGEKFSHACAMRRCLDLLGGADAPGEHRLLQVGIRSGTREEFTELRESGRYTSPEGVVLAERVAEFGQRPVYLTVDLDVFDPAYFPGTGTPEPGGIDWADFEQLLAALSNLNIIGCDVMELAPQLDPTDVSAVLAAKVVRELLLAMR</sequence>
<dbReference type="KEGG" id="bsed:DN745_05820"/>
<feature type="binding site" evidence="4">
    <location>
        <position position="121"/>
    </location>
    <ligand>
        <name>Mn(2+)</name>
        <dbReference type="ChEBI" id="CHEBI:29035"/>
        <label>1</label>
    </ligand>
</feature>
<name>A0A2Z4FIL6_9DELT</name>
<dbReference type="SUPFAM" id="SSF52768">
    <property type="entry name" value="Arginase/deacetylase"/>
    <property type="match status" value="1"/>
</dbReference>
<dbReference type="Proteomes" id="UP000249799">
    <property type="component" value="Chromosome"/>
</dbReference>
<dbReference type="InterPro" id="IPR023696">
    <property type="entry name" value="Ureohydrolase_dom_sf"/>
</dbReference>
<dbReference type="PROSITE" id="PS51409">
    <property type="entry name" value="ARGINASE_2"/>
    <property type="match status" value="1"/>
</dbReference>
<gene>
    <name evidence="5" type="primary">speB</name>
    <name evidence="5" type="ORF">DN745_05820</name>
</gene>
<dbReference type="Gene3D" id="3.40.800.10">
    <property type="entry name" value="Ureohydrolase domain"/>
    <property type="match status" value="1"/>
</dbReference>
<evidence type="ECO:0000256" key="3">
    <source>
        <dbReference type="ARBA" id="ARBA00022801"/>
    </source>
</evidence>
<dbReference type="PANTHER" id="PTHR11358">
    <property type="entry name" value="ARGINASE/AGMATINASE"/>
    <property type="match status" value="1"/>
</dbReference>
<evidence type="ECO:0000256" key="2">
    <source>
        <dbReference type="ARBA" id="ARBA00022723"/>
    </source>
</evidence>
<dbReference type="GO" id="GO:0046872">
    <property type="term" value="F:metal ion binding"/>
    <property type="evidence" value="ECO:0007669"/>
    <property type="project" value="UniProtKB-KW"/>
</dbReference>
<feature type="binding site" evidence="4">
    <location>
        <position position="148"/>
    </location>
    <ligand>
        <name>Mn(2+)</name>
        <dbReference type="ChEBI" id="CHEBI:29035"/>
        <label>1</label>
    </ligand>
</feature>
<dbReference type="CDD" id="cd11593">
    <property type="entry name" value="Agmatinase-like_2"/>
    <property type="match status" value="1"/>
</dbReference>
<keyword evidence="6" id="KW-1185">Reference proteome</keyword>
<keyword evidence="3 5" id="KW-0378">Hydrolase</keyword>
<dbReference type="InterPro" id="IPR020855">
    <property type="entry name" value="Ureohydrolase_Mn_BS"/>
</dbReference>
<accession>A0A2Z4FIL6</accession>
<dbReference type="GO" id="GO:0033389">
    <property type="term" value="P:putrescine biosynthetic process from arginine, via agmatine"/>
    <property type="evidence" value="ECO:0007669"/>
    <property type="project" value="TreeGrafter"/>
</dbReference>
<dbReference type="Pfam" id="PF00491">
    <property type="entry name" value="Arginase"/>
    <property type="match status" value="1"/>
</dbReference>
<dbReference type="RefSeq" id="WP_111332937.1">
    <property type="nucleotide sequence ID" value="NZ_CP030032.1"/>
</dbReference>
<dbReference type="AlphaFoldDB" id="A0A2Z4FIL6"/>
<comment type="similarity">
    <text evidence="1">Belongs to the arginase family. Agmatinase subfamily.</text>
</comment>
<evidence type="ECO:0000313" key="6">
    <source>
        <dbReference type="Proteomes" id="UP000249799"/>
    </source>
</evidence>
<dbReference type="PANTHER" id="PTHR11358:SF26">
    <property type="entry name" value="GUANIDINO ACID HYDROLASE, MITOCHONDRIAL"/>
    <property type="match status" value="1"/>
</dbReference>
<comment type="cofactor">
    <cofactor evidence="4">
        <name>Mn(2+)</name>
        <dbReference type="ChEBI" id="CHEBI:29035"/>
    </cofactor>
    <text evidence="4">Binds 2 manganese ions per subunit.</text>
</comment>